<dbReference type="InterPro" id="IPR036188">
    <property type="entry name" value="FAD/NAD-bd_sf"/>
</dbReference>
<name>A0A329MNU3_9BACL</name>
<dbReference type="RefSeq" id="WP_113030996.1">
    <property type="nucleotide sequence ID" value="NZ_QMFB01000005.1"/>
</dbReference>
<evidence type="ECO:0000313" key="8">
    <source>
        <dbReference type="Proteomes" id="UP000250369"/>
    </source>
</evidence>
<accession>A0A329MNU3</accession>
<evidence type="ECO:0000256" key="3">
    <source>
        <dbReference type="ARBA" id="ARBA00023002"/>
    </source>
</evidence>
<dbReference type="Gene3D" id="3.50.50.60">
    <property type="entry name" value="FAD/NAD(P)-binding domain"/>
    <property type="match status" value="1"/>
</dbReference>
<gene>
    <name evidence="7" type="ORF">DQG23_11580</name>
</gene>
<proteinExistence type="predicted"/>
<dbReference type="PANTHER" id="PTHR43498:SF1">
    <property type="entry name" value="COB--COM HETERODISULFIDE REDUCTASE IRON-SULFUR SUBUNIT A"/>
    <property type="match status" value="1"/>
</dbReference>
<protein>
    <submittedName>
        <fullName evidence="7">FAD-dependent oxidoreductase</fullName>
    </submittedName>
</protein>
<evidence type="ECO:0000256" key="5">
    <source>
        <dbReference type="ARBA" id="ARBA00023014"/>
    </source>
</evidence>
<keyword evidence="2" id="KW-0479">Metal-binding</keyword>
<dbReference type="GO" id="GO:0051539">
    <property type="term" value="F:4 iron, 4 sulfur cluster binding"/>
    <property type="evidence" value="ECO:0007669"/>
    <property type="project" value="UniProtKB-KW"/>
</dbReference>
<evidence type="ECO:0000256" key="1">
    <source>
        <dbReference type="ARBA" id="ARBA00022485"/>
    </source>
</evidence>
<keyword evidence="5" id="KW-0411">Iron-sulfur</keyword>
<dbReference type="GO" id="GO:0046872">
    <property type="term" value="F:metal ion binding"/>
    <property type="evidence" value="ECO:0007669"/>
    <property type="project" value="UniProtKB-KW"/>
</dbReference>
<evidence type="ECO:0000256" key="6">
    <source>
        <dbReference type="SAM" id="SignalP"/>
    </source>
</evidence>
<dbReference type="InterPro" id="IPR039650">
    <property type="entry name" value="HdrA-like"/>
</dbReference>
<dbReference type="AlphaFoldDB" id="A0A329MNU3"/>
<keyword evidence="8" id="KW-1185">Reference proteome</keyword>
<evidence type="ECO:0000256" key="4">
    <source>
        <dbReference type="ARBA" id="ARBA00023004"/>
    </source>
</evidence>
<dbReference type="PANTHER" id="PTHR43498">
    <property type="entry name" value="FERREDOXIN:COB-COM HETERODISULFIDE REDUCTASE SUBUNIT A"/>
    <property type="match status" value="1"/>
</dbReference>
<evidence type="ECO:0000256" key="2">
    <source>
        <dbReference type="ARBA" id="ARBA00022723"/>
    </source>
</evidence>
<feature type="chain" id="PRO_5038698479" evidence="6">
    <location>
        <begin position="21"/>
        <end position="502"/>
    </location>
</feature>
<keyword evidence="3" id="KW-0560">Oxidoreductase</keyword>
<dbReference type="Pfam" id="PF12831">
    <property type="entry name" value="FAD_oxidored"/>
    <property type="match status" value="1"/>
</dbReference>
<comment type="caution">
    <text evidence="7">The sequence shown here is derived from an EMBL/GenBank/DDBJ whole genome shotgun (WGS) entry which is preliminary data.</text>
</comment>
<feature type="signal peptide" evidence="6">
    <location>
        <begin position="1"/>
        <end position="20"/>
    </location>
</feature>
<sequence length="502" mass="55626">MGRYRYLAAVLSIVMLGILAACKDDSPEPPVVSKDGASADVVVVGSELEGMYLAKAAKEEGLSVVILDPREKPGGQLIQGEMQFLDEPQDDEGKTLLQGQVKTLFDGYKSGKIRKAAEFEHYYRSLLGDIPIESGIKINGLVIDPDEQSPSLKKLNAIDYQTKDGKLKRITASYVVDNTDFAAITSRLGLPRIPGIESVFGGEREHMAATIMMKFKNVDWKTFKSEVYRLSREEIAAKYGGTTTVTDYTTWGFGNTVRGFQASDKRLFLRGLNIVNQRDGDAAINALLVYGVDPSSETSVKEALEMGIRETEDVLKHLRKELPGWEKAEINGYPDYLYIRDFDRYETEYVLQASDIMRGTMFWDNVSVAGYPIDLQGTLQHYWGSQKGKPDKYGIPLRSFISKGYSNVLVAGKNVGATGAAYGSARIQPNTSLAGEVIGIILGQIKGKYGIRDIDQARMKELVRYVGSKGIALDSKEGNDKIRHLTEEELKQLDYGSFEVKK</sequence>
<keyword evidence="1" id="KW-0004">4Fe-4S</keyword>
<dbReference type="SUPFAM" id="SSF51905">
    <property type="entry name" value="FAD/NAD(P)-binding domain"/>
    <property type="match status" value="1"/>
</dbReference>
<dbReference type="Proteomes" id="UP000250369">
    <property type="component" value="Unassembled WGS sequence"/>
</dbReference>
<dbReference type="GO" id="GO:0016491">
    <property type="term" value="F:oxidoreductase activity"/>
    <property type="evidence" value="ECO:0007669"/>
    <property type="project" value="UniProtKB-KW"/>
</dbReference>
<evidence type="ECO:0000313" key="7">
    <source>
        <dbReference type="EMBL" id="RAV21292.1"/>
    </source>
</evidence>
<dbReference type="OrthoDB" id="9777740at2"/>
<reference evidence="7 8" key="1">
    <citation type="journal article" date="2009" name="Int. J. Syst. Evol. Microbiol.">
        <title>Paenibacillus contaminans sp. nov., isolated from a contaminated laboratory plate.</title>
        <authorList>
            <person name="Chou J.H."/>
            <person name="Lee J.H."/>
            <person name="Lin M.C."/>
            <person name="Chang P.S."/>
            <person name="Arun A.B."/>
            <person name="Young C.C."/>
            <person name="Chen W.M."/>
        </authorList>
    </citation>
    <scope>NUCLEOTIDE SEQUENCE [LARGE SCALE GENOMIC DNA]</scope>
    <source>
        <strain evidence="7 8">CKOBP-6</strain>
    </source>
</reference>
<dbReference type="EMBL" id="QMFB01000005">
    <property type="protein sequence ID" value="RAV21292.1"/>
    <property type="molecule type" value="Genomic_DNA"/>
</dbReference>
<keyword evidence="4" id="KW-0408">Iron</keyword>
<keyword evidence="6" id="KW-0732">Signal</keyword>
<dbReference type="PROSITE" id="PS51257">
    <property type="entry name" value="PROKAR_LIPOPROTEIN"/>
    <property type="match status" value="1"/>
</dbReference>
<organism evidence="7 8">
    <name type="scientific">Paenibacillus contaminans</name>
    <dbReference type="NCBI Taxonomy" id="450362"/>
    <lineage>
        <taxon>Bacteria</taxon>
        <taxon>Bacillati</taxon>
        <taxon>Bacillota</taxon>
        <taxon>Bacilli</taxon>
        <taxon>Bacillales</taxon>
        <taxon>Paenibacillaceae</taxon>
        <taxon>Paenibacillus</taxon>
    </lineage>
</organism>